<evidence type="ECO:0000313" key="5">
    <source>
        <dbReference type="Proteomes" id="UP000215914"/>
    </source>
</evidence>
<organism evidence="4 5">
    <name type="scientific">Helianthus annuus</name>
    <name type="common">Common sunflower</name>
    <dbReference type="NCBI Taxonomy" id="4232"/>
    <lineage>
        <taxon>Eukaryota</taxon>
        <taxon>Viridiplantae</taxon>
        <taxon>Streptophyta</taxon>
        <taxon>Embryophyta</taxon>
        <taxon>Tracheophyta</taxon>
        <taxon>Spermatophyta</taxon>
        <taxon>Magnoliopsida</taxon>
        <taxon>eudicotyledons</taxon>
        <taxon>Gunneridae</taxon>
        <taxon>Pentapetalae</taxon>
        <taxon>asterids</taxon>
        <taxon>campanulids</taxon>
        <taxon>Asterales</taxon>
        <taxon>Asteraceae</taxon>
        <taxon>Asteroideae</taxon>
        <taxon>Heliantheae alliance</taxon>
        <taxon>Heliantheae</taxon>
        <taxon>Helianthus</taxon>
    </lineage>
</organism>
<keyword evidence="4" id="KW-0119">Carbohydrate metabolism</keyword>
<keyword evidence="2" id="KW-0732">Signal</keyword>
<dbReference type="GO" id="GO:0045493">
    <property type="term" value="P:xylan catabolic process"/>
    <property type="evidence" value="ECO:0007669"/>
    <property type="project" value="UniProtKB-KW"/>
</dbReference>
<keyword evidence="5" id="KW-1185">Reference proteome</keyword>
<reference evidence="4" key="1">
    <citation type="journal article" date="2017" name="Nature">
        <title>The sunflower genome provides insights into oil metabolism, flowering and Asterid evolution.</title>
        <authorList>
            <person name="Badouin H."/>
            <person name="Gouzy J."/>
            <person name="Grassa C.J."/>
            <person name="Murat F."/>
            <person name="Staton S.E."/>
            <person name="Cottret L."/>
            <person name="Lelandais-Briere C."/>
            <person name="Owens G.L."/>
            <person name="Carrere S."/>
            <person name="Mayjonade B."/>
            <person name="Legrand L."/>
            <person name="Gill N."/>
            <person name="Kane N.C."/>
            <person name="Bowers J.E."/>
            <person name="Hubner S."/>
            <person name="Bellec A."/>
            <person name="Berard A."/>
            <person name="Berges H."/>
            <person name="Blanchet N."/>
            <person name="Boniface M.C."/>
            <person name="Brunel D."/>
            <person name="Catrice O."/>
            <person name="Chaidir N."/>
            <person name="Claudel C."/>
            <person name="Donnadieu C."/>
            <person name="Faraut T."/>
            <person name="Fievet G."/>
            <person name="Helmstetter N."/>
            <person name="King M."/>
            <person name="Knapp S.J."/>
            <person name="Lai Z."/>
            <person name="Le Paslier M.C."/>
            <person name="Lippi Y."/>
            <person name="Lorenzon L."/>
            <person name="Mandel J.R."/>
            <person name="Marage G."/>
            <person name="Marchand G."/>
            <person name="Marquand E."/>
            <person name="Bret-Mestries E."/>
            <person name="Morien E."/>
            <person name="Nambeesan S."/>
            <person name="Nguyen T."/>
            <person name="Pegot-Espagnet P."/>
            <person name="Pouilly N."/>
            <person name="Raftis F."/>
            <person name="Sallet E."/>
            <person name="Schiex T."/>
            <person name="Thomas J."/>
            <person name="Vandecasteele C."/>
            <person name="Vares D."/>
            <person name="Vear F."/>
            <person name="Vautrin S."/>
            <person name="Crespi M."/>
            <person name="Mangin B."/>
            <person name="Burke J.M."/>
            <person name="Salse J."/>
            <person name="Munos S."/>
            <person name="Vincourt P."/>
            <person name="Rieseberg L.H."/>
            <person name="Langlade N.B."/>
        </authorList>
    </citation>
    <scope>NUCLEOTIDE SEQUENCE</scope>
    <source>
        <tissue evidence="4">Leaves</tissue>
    </source>
</reference>
<evidence type="ECO:0000313" key="4">
    <source>
        <dbReference type="EMBL" id="KAF5824214.1"/>
    </source>
</evidence>
<dbReference type="GO" id="GO:0016798">
    <property type="term" value="F:hydrolase activity, acting on glycosyl bonds"/>
    <property type="evidence" value="ECO:0007669"/>
    <property type="project" value="UniProtKB-KW"/>
</dbReference>
<keyword evidence="4" id="KW-0378">Hydrolase</keyword>
<keyword evidence="4" id="KW-0326">Glycosidase</keyword>
<dbReference type="GO" id="GO:0004190">
    <property type="term" value="F:aspartic-type endopeptidase activity"/>
    <property type="evidence" value="ECO:0007669"/>
    <property type="project" value="InterPro"/>
</dbReference>
<feature type="domain" description="Xylanase inhibitor N-terminal" evidence="3">
    <location>
        <begin position="57"/>
        <end position="228"/>
    </location>
</feature>
<dbReference type="Proteomes" id="UP000215914">
    <property type="component" value="Unassembled WGS sequence"/>
</dbReference>
<sequence length="346" mass="38968">MHLLKLLFFILASFSHTGYSSYNTSVIPITKDEQTSLHKVPFGLEVLDPNQGPYDYLIIDLDTPYAWKDIPITNNPVPCDVEDGCRHPVRCDTDLCKEAKSYINPICPTPNKTDCSMCIVTPLNPVSNACVASNLTTDLLRPYWTDGWNPINPYPKWPGGTLGARFLLSTAPTSLDQFFPKDVRGVAGFSWSGLCLPRQLASISFTNGVKFALCLPSSSSARGVTFVGEGPFYFKTNPNVDLRSYLSYTPMVRKSSKSLGYYIKINRILIKALLENYIFSYKSFSQTSHNSNFVVSFLQFSNKKENQKNTKTFLQFFNKISTQQPFVAISSQHLLAFRQNSDKKNY</sequence>
<dbReference type="Pfam" id="PF14543">
    <property type="entry name" value="TAXi_N"/>
    <property type="match status" value="1"/>
</dbReference>
<dbReference type="InterPro" id="IPR021109">
    <property type="entry name" value="Peptidase_aspartic_dom_sf"/>
</dbReference>
<dbReference type="InterPro" id="IPR001461">
    <property type="entry name" value="Aspartic_peptidase_A1"/>
</dbReference>
<feature type="chain" id="PRO_5039906305" evidence="2">
    <location>
        <begin position="21"/>
        <end position="346"/>
    </location>
</feature>
<dbReference type="SUPFAM" id="SSF50630">
    <property type="entry name" value="Acid proteases"/>
    <property type="match status" value="1"/>
</dbReference>
<keyword evidence="4" id="KW-0858">Xylan degradation</keyword>
<comment type="similarity">
    <text evidence="1">Belongs to the peptidase A1 family.</text>
</comment>
<dbReference type="GO" id="GO:0006508">
    <property type="term" value="P:proteolysis"/>
    <property type="evidence" value="ECO:0007669"/>
    <property type="project" value="InterPro"/>
</dbReference>
<name>A0A9K3K020_HELAN</name>
<dbReference type="PANTHER" id="PTHR47965">
    <property type="entry name" value="ASPARTYL PROTEASE-RELATED"/>
    <property type="match status" value="1"/>
</dbReference>
<dbReference type="Gene3D" id="2.40.70.10">
    <property type="entry name" value="Acid Proteases"/>
    <property type="match status" value="1"/>
</dbReference>
<dbReference type="EMBL" id="MNCJ02000052">
    <property type="protein sequence ID" value="KAF5824214.1"/>
    <property type="molecule type" value="Genomic_DNA"/>
</dbReference>
<accession>A0A9K3K020</accession>
<reference evidence="4" key="2">
    <citation type="submission" date="2020-06" db="EMBL/GenBank/DDBJ databases">
        <title>Helianthus annuus Genome sequencing and assembly Release 2.</title>
        <authorList>
            <person name="Gouzy J."/>
            <person name="Langlade N."/>
            <person name="Munos S."/>
        </authorList>
    </citation>
    <scope>NUCLEOTIDE SEQUENCE</scope>
    <source>
        <tissue evidence="4">Leaves</tissue>
    </source>
</reference>
<evidence type="ECO:0000256" key="2">
    <source>
        <dbReference type="SAM" id="SignalP"/>
    </source>
</evidence>
<dbReference type="InterPro" id="IPR032861">
    <property type="entry name" value="TAXi_N"/>
</dbReference>
<keyword evidence="4" id="KW-0624">Polysaccharide degradation</keyword>
<comment type="caution">
    <text evidence="4">The sequence shown here is derived from an EMBL/GenBank/DDBJ whole genome shotgun (WGS) entry which is preliminary data.</text>
</comment>
<proteinExistence type="inferred from homology"/>
<evidence type="ECO:0000259" key="3">
    <source>
        <dbReference type="Pfam" id="PF14543"/>
    </source>
</evidence>
<protein>
    <submittedName>
        <fullName evidence="4">Aspartic peptidase A1 family, aspartic peptidase domain superfamily, xylanase inhibitor</fullName>
    </submittedName>
</protein>
<evidence type="ECO:0000256" key="1">
    <source>
        <dbReference type="ARBA" id="ARBA00007447"/>
    </source>
</evidence>
<gene>
    <name evidence="4" type="ORF">HanXRQr2_Chr00c052g0833481</name>
</gene>
<dbReference type="AlphaFoldDB" id="A0A9K3K020"/>
<dbReference type="PANTHER" id="PTHR47965:SF63">
    <property type="entry name" value="OS01G0937200 PROTEIN"/>
    <property type="match status" value="1"/>
</dbReference>
<feature type="signal peptide" evidence="2">
    <location>
        <begin position="1"/>
        <end position="20"/>
    </location>
</feature>